<dbReference type="Proteomes" id="UP000182272">
    <property type="component" value="Chromosome I"/>
</dbReference>
<accession>A0A1H6NMZ6</accession>
<dbReference type="EMBL" id="LT629972">
    <property type="protein sequence ID" value="SEI17296.1"/>
    <property type="molecule type" value="Genomic_DNA"/>
</dbReference>
<protein>
    <submittedName>
        <fullName evidence="1">Uncharacterized protein</fullName>
    </submittedName>
</protein>
<organism evidence="1 2">
    <name type="scientific">Pseudomonas asplenii</name>
    <dbReference type="NCBI Taxonomy" id="53407"/>
    <lineage>
        <taxon>Bacteria</taxon>
        <taxon>Pseudomonadati</taxon>
        <taxon>Pseudomonadota</taxon>
        <taxon>Gammaproteobacteria</taxon>
        <taxon>Pseudomonadales</taxon>
        <taxon>Pseudomonadaceae</taxon>
        <taxon>Pseudomonas</taxon>
    </lineage>
</organism>
<sequence>MTYTDERGTFILRWSRRLKNGHIQRAVGKPFKIYIGK</sequence>
<proteinExistence type="predicted"/>
<reference evidence="1 2" key="1">
    <citation type="submission" date="2016-10" db="EMBL/GenBank/DDBJ databases">
        <authorList>
            <person name="de Groot N.N."/>
        </authorList>
    </citation>
    <scope>NUCLEOTIDE SEQUENCE [LARGE SCALE GENOMIC DNA]</scope>
    <source>
        <strain evidence="1 2">LMG 2158</strain>
    </source>
</reference>
<dbReference type="AlphaFoldDB" id="A0A1H6NMZ6"/>
<name>A0A1H6NMZ6_9PSED</name>
<evidence type="ECO:0000313" key="2">
    <source>
        <dbReference type="Proteomes" id="UP000182272"/>
    </source>
</evidence>
<gene>
    <name evidence="1" type="ORF">SAMN05216581_3347</name>
</gene>
<evidence type="ECO:0000313" key="1">
    <source>
        <dbReference type="EMBL" id="SEI17296.1"/>
    </source>
</evidence>